<evidence type="ECO:0000256" key="2">
    <source>
        <dbReference type="SAM" id="Phobius"/>
    </source>
</evidence>
<keyword evidence="2" id="KW-0812">Transmembrane</keyword>
<reference evidence="3" key="1">
    <citation type="journal article" date="2023" name="G3 (Bethesda)">
        <title>A reference genome for the long-term kleptoplast-retaining sea slug Elysia crispata morphotype clarki.</title>
        <authorList>
            <person name="Eastman K.E."/>
            <person name="Pendleton A.L."/>
            <person name="Shaikh M.A."/>
            <person name="Suttiyut T."/>
            <person name="Ogas R."/>
            <person name="Tomko P."/>
            <person name="Gavelis G."/>
            <person name="Widhalm J.R."/>
            <person name="Wisecaver J.H."/>
        </authorList>
    </citation>
    <scope>NUCLEOTIDE SEQUENCE</scope>
    <source>
        <strain evidence="3">ECLA1</strain>
    </source>
</reference>
<keyword evidence="4" id="KW-1185">Reference proteome</keyword>
<organism evidence="3 4">
    <name type="scientific">Elysia crispata</name>
    <name type="common">lettuce slug</name>
    <dbReference type="NCBI Taxonomy" id="231223"/>
    <lineage>
        <taxon>Eukaryota</taxon>
        <taxon>Metazoa</taxon>
        <taxon>Spiralia</taxon>
        <taxon>Lophotrochozoa</taxon>
        <taxon>Mollusca</taxon>
        <taxon>Gastropoda</taxon>
        <taxon>Heterobranchia</taxon>
        <taxon>Euthyneura</taxon>
        <taxon>Panpulmonata</taxon>
        <taxon>Sacoglossa</taxon>
        <taxon>Placobranchoidea</taxon>
        <taxon>Plakobranchidae</taxon>
        <taxon>Elysia</taxon>
    </lineage>
</organism>
<gene>
    <name evidence="3" type="ORF">RRG08_008569</name>
</gene>
<feature type="region of interest" description="Disordered" evidence="1">
    <location>
        <begin position="180"/>
        <end position="208"/>
    </location>
</feature>
<keyword evidence="2" id="KW-0472">Membrane</keyword>
<proteinExistence type="predicted"/>
<dbReference type="Proteomes" id="UP001283361">
    <property type="component" value="Unassembled WGS sequence"/>
</dbReference>
<protein>
    <submittedName>
        <fullName evidence="3">Uncharacterized protein</fullName>
    </submittedName>
</protein>
<accession>A0AAE0Y244</accession>
<feature type="transmembrane region" description="Helical" evidence="2">
    <location>
        <begin position="35"/>
        <end position="59"/>
    </location>
</feature>
<sequence>MPTSLAASMKDDFKSPRLFHRFELRFVRSARRGGACILIPAWLSVRLALLVIFGSLTYLGRADTLRPHVVFFCFGMYQSLRGSCTIYISNAFQYMAETGVVLERVQDGISSSVAHTAHASAHAVAVLCVHQAGSGAALRHADGGRGRGSAETVRYVPHHRSPHGHSALLQSLPVVRLSEHRRDARGASSGTGTSRRDELPTLPNEVLL</sequence>
<evidence type="ECO:0000313" key="3">
    <source>
        <dbReference type="EMBL" id="KAK3729242.1"/>
    </source>
</evidence>
<evidence type="ECO:0000313" key="4">
    <source>
        <dbReference type="Proteomes" id="UP001283361"/>
    </source>
</evidence>
<dbReference type="EMBL" id="JAWDGP010007151">
    <property type="protein sequence ID" value="KAK3729242.1"/>
    <property type="molecule type" value="Genomic_DNA"/>
</dbReference>
<comment type="caution">
    <text evidence="3">The sequence shown here is derived from an EMBL/GenBank/DDBJ whole genome shotgun (WGS) entry which is preliminary data.</text>
</comment>
<keyword evidence="2" id="KW-1133">Transmembrane helix</keyword>
<name>A0AAE0Y244_9GAST</name>
<dbReference type="AlphaFoldDB" id="A0AAE0Y244"/>
<evidence type="ECO:0000256" key="1">
    <source>
        <dbReference type="SAM" id="MobiDB-lite"/>
    </source>
</evidence>